<dbReference type="Pfam" id="PF02752">
    <property type="entry name" value="Arrestin_C"/>
    <property type="match status" value="1"/>
</dbReference>
<evidence type="ECO:0000313" key="2">
    <source>
        <dbReference type="EMBL" id="KAG2501099.1"/>
    </source>
</evidence>
<organism evidence="2 3">
    <name type="scientific">Edaphochlamys debaryana</name>
    <dbReference type="NCBI Taxonomy" id="47281"/>
    <lineage>
        <taxon>Eukaryota</taxon>
        <taxon>Viridiplantae</taxon>
        <taxon>Chlorophyta</taxon>
        <taxon>core chlorophytes</taxon>
        <taxon>Chlorophyceae</taxon>
        <taxon>CS clade</taxon>
        <taxon>Chlamydomonadales</taxon>
        <taxon>Chlamydomonadales incertae sedis</taxon>
        <taxon>Edaphochlamys</taxon>
    </lineage>
</organism>
<dbReference type="InterPro" id="IPR011022">
    <property type="entry name" value="Arrestin_C-like"/>
</dbReference>
<dbReference type="InterPro" id="IPR014752">
    <property type="entry name" value="Arrestin-like_C"/>
</dbReference>
<keyword evidence="3" id="KW-1185">Reference proteome</keyword>
<name>A0A836C6N1_9CHLO</name>
<dbReference type="GO" id="GO:0005737">
    <property type="term" value="C:cytoplasm"/>
    <property type="evidence" value="ECO:0007669"/>
    <property type="project" value="TreeGrafter"/>
</dbReference>
<evidence type="ECO:0000313" key="3">
    <source>
        <dbReference type="Proteomes" id="UP000612055"/>
    </source>
</evidence>
<dbReference type="SUPFAM" id="SSF81296">
    <property type="entry name" value="E set domains"/>
    <property type="match status" value="2"/>
</dbReference>
<dbReference type="Pfam" id="PF00339">
    <property type="entry name" value="Arrestin_N"/>
    <property type="match status" value="1"/>
</dbReference>
<dbReference type="InterPro" id="IPR011021">
    <property type="entry name" value="Arrestin-like_N"/>
</dbReference>
<dbReference type="Gene3D" id="2.60.40.640">
    <property type="match status" value="2"/>
</dbReference>
<protein>
    <recommendedName>
        <fullName evidence="1">Arrestin C-terminal-like domain-containing protein</fullName>
    </recommendedName>
</protein>
<dbReference type="Proteomes" id="UP000612055">
    <property type="component" value="Unassembled WGS sequence"/>
</dbReference>
<dbReference type="PANTHER" id="PTHR11188">
    <property type="entry name" value="ARRESTIN DOMAIN CONTAINING PROTEIN"/>
    <property type="match status" value="1"/>
</dbReference>
<dbReference type="SMART" id="SM01017">
    <property type="entry name" value="Arrestin_C"/>
    <property type="match status" value="1"/>
</dbReference>
<comment type="caution">
    <text evidence="2">The sequence shown here is derived from an EMBL/GenBank/DDBJ whole genome shotgun (WGS) entry which is preliminary data.</text>
</comment>
<reference evidence="2" key="1">
    <citation type="journal article" date="2020" name="bioRxiv">
        <title>Comparative genomics of Chlamydomonas.</title>
        <authorList>
            <person name="Craig R.J."/>
            <person name="Hasan A.R."/>
            <person name="Ness R.W."/>
            <person name="Keightley P.D."/>
        </authorList>
    </citation>
    <scope>NUCLEOTIDE SEQUENCE</scope>
    <source>
        <strain evidence="2">CCAP 11/70</strain>
    </source>
</reference>
<proteinExistence type="predicted"/>
<dbReference type="EMBL" id="JAEHOE010000002">
    <property type="protein sequence ID" value="KAG2501099.1"/>
    <property type="molecule type" value="Genomic_DNA"/>
</dbReference>
<dbReference type="GO" id="GO:0015031">
    <property type="term" value="P:protein transport"/>
    <property type="evidence" value="ECO:0007669"/>
    <property type="project" value="TreeGrafter"/>
</dbReference>
<evidence type="ECO:0000259" key="1">
    <source>
        <dbReference type="SMART" id="SM01017"/>
    </source>
</evidence>
<dbReference type="AlphaFoldDB" id="A0A836C6N1"/>
<accession>A0A836C6N1</accession>
<sequence length="395" mass="43207">MGSTFSTSNNVVVCLDRLVFNPGETVTGAVLLNILEEMGKFKDLEVEAYGEEETYWEYERSRTVSNSDGSSRTETETIRCSGKDTVFKVKRTLHRWDPAAKVQPGRYVFPFSFTLPATAEPTEHHAWRQRSIYDRPNGFGAHMRWVVTAEANRDCKDLKAATELTVLGPTQLSPAWLSQPAPAVKEEVPVKKMCCCCSFGDRGSMTMSLKADKAAYMGGEVIAAEIEISNDTDEHFKDVEVALVCSGWAKSSHERTCQVGYIVKAPLEGLKPRTKREGFTMMSARLPLPADLRHTRQLHLFGFSYKLVLKAVAGKTSTDPVVEFPLHIQPRPPGNSLAAPAGDQAAFIRPTEAPAWWQPTAVAAEMPLDGGKPSACAVGEPAMGFPADPAAALAK</sequence>
<dbReference type="InterPro" id="IPR014756">
    <property type="entry name" value="Ig_E-set"/>
</dbReference>
<gene>
    <name evidence="2" type="ORF">HYH03_000917</name>
</gene>
<dbReference type="OrthoDB" id="2333384at2759"/>
<dbReference type="InterPro" id="IPR050357">
    <property type="entry name" value="Arrestin_domain-protein"/>
</dbReference>
<dbReference type="PANTHER" id="PTHR11188:SF17">
    <property type="entry name" value="FI21816P1"/>
    <property type="match status" value="1"/>
</dbReference>
<feature type="domain" description="Arrestin C-terminal-like" evidence="1">
    <location>
        <begin position="201"/>
        <end position="333"/>
    </location>
</feature>